<evidence type="ECO:0000313" key="2">
    <source>
        <dbReference type="Proteomes" id="UP001225316"/>
    </source>
</evidence>
<accession>A0ABU1AQJ8</accession>
<dbReference type="RefSeq" id="WP_308947848.1">
    <property type="nucleotide sequence ID" value="NZ_JARXHW010000001.1"/>
</dbReference>
<name>A0ABU1AQJ8_9BACT</name>
<evidence type="ECO:0000313" key="1">
    <source>
        <dbReference type="EMBL" id="MDQ8205892.1"/>
    </source>
</evidence>
<dbReference type="Proteomes" id="UP001225316">
    <property type="component" value="Unassembled WGS sequence"/>
</dbReference>
<proteinExistence type="predicted"/>
<protein>
    <submittedName>
        <fullName evidence="1">Uncharacterized protein</fullName>
    </submittedName>
</protein>
<gene>
    <name evidence="1" type="ORF">QEH52_00080</name>
</gene>
<reference evidence="1 2" key="1">
    <citation type="submission" date="2023-04" db="EMBL/GenBank/DDBJ databases">
        <title>A novel bacteria isolated from coastal sediment.</title>
        <authorList>
            <person name="Liu X.-J."/>
            <person name="Du Z.-J."/>
        </authorList>
    </citation>
    <scope>NUCLEOTIDE SEQUENCE [LARGE SCALE GENOMIC DNA]</scope>
    <source>
        <strain evidence="1 2">SDUM461003</strain>
    </source>
</reference>
<sequence length="95" mass="10934">MNFFPLQAAVNHGGVEIVGNEVVPAEEKSFPVFRTGMVDPQTRKVSVWWLWDGEKEWKIGKLSPEQRSLPIRGVWNDTILIERIESGWTPETDRN</sequence>
<organism evidence="1 2">
    <name type="scientific">Thalassobacterium maritimum</name>
    <dbReference type="NCBI Taxonomy" id="3041265"/>
    <lineage>
        <taxon>Bacteria</taxon>
        <taxon>Pseudomonadati</taxon>
        <taxon>Verrucomicrobiota</taxon>
        <taxon>Opitutia</taxon>
        <taxon>Puniceicoccales</taxon>
        <taxon>Coraliomargaritaceae</taxon>
        <taxon>Thalassobacterium</taxon>
    </lineage>
</organism>
<dbReference type="EMBL" id="JARXHW010000001">
    <property type="protein sequence ID" value="MDQ8205892.1"/>
    <property type="molecule type" value="Genomic_DNA"/>
</dbReference>
<keyword evidence="2" id="KW-1185">Reference proteome</keyword>
<comment type="caution">
    <text evidence="1">The sequence shown here is derived from an EMBL/GenBank/DDBJ whole genome shotgun (WGS) entry which is preliminary data.</text>
</comment>